<name>A0A0M3K474_ANISI</name>
<sequence>MEGLRLAPPPDMPPEMTQQMQECFAREDERPSFVTIADCFRNRLTLVNQLRAQFSKNVTAVWRRLEKFSEDRNTNNANNANANASVEIANSRSSV</sequence>
<dbReference type="Proteomes" id="UP000267096">
    <property type="component" value="Unassembled WGS sequence"/>
</dbReference>
<reference evidence="2 3" key="2">
    <citation type="submission" date="2018-11" db="EMBL/GenBank/DDBJ databases">
        <authorList>
            <consortium name="Pathogen Informatics"/>
        </authorList>
    </citation>
    <scope>NUCLEOTIDE SEQUENCE [LARGE SCALE GENOMIC DNA]</scope>
</reference>
<keyword evidence="3" id="KW-1185">Reference proteome</keyword>
<accession>A0A0M3K474</accession>
<dbReference type="EMBL" id="UYRR01032159">
    <property type="protein sequence ID" value="VDK54445.1"/>
    <property type="molecule type" value="Genomic_DNA"/>
</dbReference>
<evidence type="ECO:0000313" key="3">
    <source>
        <dbReference type="Proteomes" id="UP000267096"/>
    </source>
</evidence>
<dbReference type="WBParaSite" id="ASIM_0001576501-mRNA-1">
    <property type="protein sequence ID" value="ASIM_0001576501-mRNA-1"/>
    <property type="gene ID" value="ASIM_0001576501"/>
</dbReference>
<evidence type="ECO:0000313" key="2">
    <source>
        <dbReference type="EMBL" id="VDK54445.1"/>
    </source>
</evidence>
<feature type="region of interest" description="Disordered" evidence="1">
    <location>
        <begin position="70"/>
        <end position="95"/>
    </location>
</feature>
<dbReference type="AlphaFoldDB" id="A0A0M3K474"/>
<proteinExistence type="predicted"/>
<evidence type="ECO:0000313" key="4">
    <source>
        <dbReference type="WBParaSite" id="ASIM_0001576501-mRNA-1"/>
    </source>
</evidence>
<gene>
    <name evidence="2" type="ORF">ASIM_LOCUS15172</name>
</gene>
<organism evidence="4">
    <name type="scientific">Anisakis simplex</name>
    <name type="common">Herring worm</name>
    <dbReference type="NCBI Taxonomy" id="6269"/>
    <lineage>
        <taxon>Eukaryota</taxon>
        <taxon>Metazoa</taxon>
        <taxon>Ecdysozoa</taxon>
        <taxon>Nematoda</taxon>
        <taxon>Chromadorea</taxon>
        <taxon>Rhabditida</taxon>
        <taxon>Spirurina</taxon>
        <taxon>Ascaridomorpha</taxon>
        <taxon>Ascaridoidea</taxon>
        <taxon>Anisakidae</taxon>
        <taxon>Anisakis</taxon>
        <taxon>Anisakis simplex complex</taxon>
    </lineage>
</organism>
<protein>
    <submittedName>
        <fullName evidence="4">Serine-threonine/tyrosine-protein kinase catalytic domain-containing protein</fullName>
    </submittedName>
</protein>
<evidence type="ECO:0000256" key="1">
    <source>
        <dbReference type="SAM" id="MobiDB-lite"/>
    </source>
</evidence>
<reference evidence="4" key="1">
    <citation type="submission" date="2017-02" db="UniProtKB">
        <authorList>
            <consortium name="WormBaseParasite"/>
        </authorList>
    </citation>
    <scope>IDENTIFICATION</scope>
</reference>
<feature type="compositionally biased region" description="Low complexity" evidence="1">
    <location>
        <begin position="74"/>
        <end position="84"/>
    </location>
</feature>